<dbReference type="WBParaSite" id="nRc.2.0.1.t02374-RA">
    <property type="protein sequence ID" value="nRc.2.0.1.t02374-RA"/>
    <property type="gene ID" value="nRc.2.0.1.g02374"/>
</dbReference>
<keyword evidence="1" id="KW-1185">Reference proteome</keyword>
<sequence length="101" mass="11573">MGGLKVDGVHMVDAVAPPMMGYSRRKNWMNMTNKSNIDRSPTESAVCCNDRHAFPPDTHGKNFPDRGSVDFFPGEFYTYNDERLKHAKIYKNYTGDYGYLK</sequence>
<evidence type="ECO:0000313" key="1">
    <source>
        <dbReference type="Proteomes" id="UP000887565"/>
    </source>
</evidence>
<proteinExistence type="predicted"/>
<organism evidence="1 2">
    <name type="scientific">Romanomermis culicivorax</name>
    <name type="common">Nematode worm</name>
    <dbReference type="NCBI Taxonomy" id="13658"/>
    <lineage>
        <taxon>Eukaryota</taxon>
        <taxon>Metazoa</taxon>
        <taxon>Ecdysozoa</taxon>
        <taxon>Nematoda</taxon>
        <taxon>Enoplea</taxon>
        <taxon>Dorylaimia</taxon>
        <taxon>Mermithida</taxon>
        <taxon>Mermithoidea</taxon>
        <taxon>Mermithidae</taxon>
        <taxon>Romanomermis</taxon>
    </lineage>
</organism>
<accession>A0A915HL27</accession>
<evidence type="ECO:0000313" key="2">
    <source>
        <dbReference type="WBParaSite" id="nRc.2.0.1.t02374-RA"/>
    </source>
</evidence>
<name>A0A915HL27_ROMCU</name>
<dbReference type="AlphaFoldDB" id="A0A915HL27"/>
<reference evidence="2" key="1">
    <citation type="submission" date="2022-11" db="UniProtKB">
        <authorList>
            <consortium name="WormBaseParasite"/>
        </authorList>
    </citation>
    <scope>IDENTIFICATION</scope>
</reference>
<protein>
    <submittedName>
        <fullName evidence="2">Uncharacterized protein</fullName>
    </submittedName>
</protein>
<dbReference type="Proteomes" id="UP000887565">
    <property type="component" value="Unplaced"/>
</dbReference>